<evidence type="ECO:0000313" key="12">
    <source>
        <dbReference type="EMBL" id="CAK9436634.1"/>
    </source>
</evidence>
<evidence type="ECO:0000313" key="19">
    <source>
        <dbReference type="EMBL" id="CAK9441884.1"/>
    </source>
</evidence>
<evidence type="ECO:0008006" key="21">
    <source>
        <dbReference type="Google" id="ProtNLM"/>
    </source>
</evidence>
<evidence type="ECO:0000313" key="15">
    <source>
        <dbReference type="EMBL" id="CAK9438863.1"/>
    </source>
</evidence>
<dbReference type="EMBL" id="OZ022411">
    <property type="protein sequence ID" value="CAK9441884.1"/>
    <property type="molecule type" value="Genomic_DNA"/>
</dbReference>
<evidence type="ECO:0000256" key="4">
    <source>
        <dbReference type="ARBA" id="ARBA00022670"/>
    </source>
</evidence>
<evidence type="ECO:0000256" key="7">
    <source>
        <dbReference type="ARBA" id="ARBA00022833"/>
    </source>
</evidence>
<dbReference type="PANTHER" id="PTHR28570:SF4">
    <property type="entry name" value="VACUOLAR AMINOPEPTIDASE 1"/>
    <property type="match status" value="1"/>
</dbReference>
<keyword evidence="4 9" id="KW-0645">Protease</keyword>
<comment type="cofactor">
    <cofactor evidence="1">
        <name>Zn(2+)</name>
        <dbReference type="ChEBI" id="CHEBI:29105"/>
    </cofactor>
</comment>
<keyword evidence="8 9" id="KW-0482">Metalloprotease</keyword>
<dbReference type="Proteomes" id="UP001497383">
    <property type="component" value="Chromosome 5"/>
</dbReference>
<dbReference type="Pfam" id="PF02127">
    <property type="entry name" value="Peptidase_M18"/>
    <property type="match status" value="1"/>
</dbReference>
<dbReference type="PRINTS" id="PR00932">
    <property type="entry name" value="AMINO1PTASE"/>
</dbReference>
<evidence type="ECO:0000313" key="16">
    <source>
        <dbReference type="EMBL" id="CAK9439818.1"/>
    </source>
</evidence>
<gene>
    <name evidence="11" type="ORF">LODBEIA_P00100</name>
    <name evidence="12" type="ORF">LODBEIA_P11580</name>
    <name evidence="13" type="ORF">LODBEIA_P11770</name>
    <name evidence="14" type="ORF">LODBEIA_P21100</name>
    <name evidence="15" type="ORF">LODBEIA_P30870</name>
    <name evidence="16" type="ORF">LODBEIA_P39180</name>
    <name evidence="17" type="ORF">LODBEIA_P47280</name>
    <name evidence="18" type="ORF">LODBEIA_P47470</name>
    <name evidence="19" type="ORF">LODBEIA_P57520</name>
</gene>
<organism evidence="11 20">
    <name type="scientific">Lodderomyces beijingensis</name>
    <dbReference type="NCBI Taxonomy" id="1775926"/>
    <lineage>
        <taxon>Eukaryota</taxon>
        <taxon>Fungi</taxon>
        <taxon>Dikarya</taxon>
        <taxon>Ascomycota</taxon>
        <taxon>Saccharomycotina</taxon>
        <taxon>Pichiomycetes</taxon>
        <taxon>Debaryomycetaceae</taxon>
        <taxon>Candida/Lodderomyces clade</taxon>
        <taxon>Lodderomyces</taxon>
    </lineage>
</organism>
<dbReference type="Gene3D" id="3.40.630.10">
    <property type="entry name" value="Zn peptidases"/>
    <property type="match status" value="1"/>
</dbReference>
<dbReference type="EMBL" id="OZ022409">
    <property type="protein sequence ID" value="CAK9440776.1"/>
    <property type="molecule type" value="Genomic_DNA"/>
</dbReference>
<dbReference type="RefSeq" id="XP_066826948.1">
    <property type="nucleotide sequence ID" value="XM_066970839.1"/>
</dbReference>
<dbReference type="EMBL" id="OZ022410">
    <property type="protein sequence ID" value="CAK9440878.1"/>
    <property type="molecule type" value="Genomic_DNA"/>
</dbReference>
<dbReference type="EMBL" id="OZ022408">
    <property type="protein sequence ID" value="CAK9439818.1"/>
    <property type="molecule type" value="Genomic_DNA"/>
</dbReference>
<comment type="similarity">
    <text evidence="2 9">Belongs to the peptidase M18 family.</text>
</comment>
<dbReference type="GeneID" id="92205206"/>
<evidence type="ECO:0000313" key="11">
    <source>
        <dbReference type="EMBL" id="CAK9435283.1"/>
    </source>
</evidence>
<dbReference type="PANTHER" id="PTHR28570">
    <property type="entry name" value="ASPARTYL AMINOPEPTIDASE"/>
    <property type="match status" value="1"/>
</dbReference>
<dbReference type="Proteomes" id="UP001497383">
    <property type="component" value="Chromosome 4"/>
</dbReference>
<evidence type="ECO:0000256" key="1">
    <source>
        <dbReference type="ARBA" id="ARBA00001947"/>
    </source>
</evidence>
<dbReference type="EMBL" id="OZ022405">
    <property type="protein sequence ID" value="CAK9435283.1"/>
    <property type="molecule type" value="Genomic_DNA"/>
</dbReference>
<dbReference type="Gene3D" id="2.30.250.10">
    <property type="entry name" value="Aminopeptidase i, Domain 2"/>
    <property type="match status" value="1"/>
</dbReference>
<evidence type="ECO:0000313" key="17">
    <source>
        <dbReference type="EMBL" id="CAK9440776.1"/>
    </source>
</evidence>
<dbReference type="SUPFAM" id="SSF101821">
    <property type="entry name" value="Aminopeptidase/glucanase lid domain"/>
    <property type="match status" value="1"/>
</dbReference>
<dbReference type="EMBL" id="OZ022406">
    <property type="protein sequence ID" value="CAK9437732.1"/>
    <property type="molecule type" value="Genomic_DNA"/>
</dbReference>
<dbReference type="InterPro" id="IPR023358">
    <property type="entry name" value="Peptidase_M18_dom2"/>
</dbReference>
<keyword evidence="3 9" id="KW-0031">Aminopeptidase</keyword>
<evidence type="ECO:0000313" key="20">
    <source>
        <dbReference type="Proteomes" id="UP001497383"/>
    </source>
</evidence>
<dbReference type="InterPro" id="IPR001948">
    <property type="entry name" value="Peptidase_M18"/>
</dbReference>
<keyword evidence="6 9" id="KW-0378">Hydrolase</keyword>
<keyword evidence="5 9" id="KW-0479">Metal-binding</keyword>
<evidence type="ECO:0000256" key="9">
    <source>
        <dbReference type="RuleBase" id="RU004386"/>
    </source>
</evidence>
<evidence type="ECO:0000256" key="8">
    <source>
        <dbReference type="ARBA" id="ARBA00023049"/>
    </source>
</evidence>
<evidence type="ECO:0000256" key="10">
    <source>
        <dbReference type="SAM" id="MobiDB-lite"/>
    </source>
</evidence>
<dbReference type="EMBL" id="OZ022405">
    <property type="protein sequence ID" value="CAK9436634.1"/>
    <property type="molecule type" value="Genomic_DNA"/>
</dbReference>
<accession>A0ABP0ZC57</accession>
<keyword evidence="7 9" id="KW-0862">Zinc</keyword>
<dbReference type="Proteomes" id="UP001497383">
    <property type="component" value="Chromosome 6"/>
</dbReference>
<name>A0ABP0ZC57_9ASCO</name>
<dbReference type="EMBL" id="OZ022406">
    <property type="protein sequence ID" value="CAK9436655.1"/>
    <property type="molecule type" value="Genomic_DNA"/>
</dbReference>
<proteinExistence type="inferred from homology"/>
<protein>
    <recommendedName>
        <fullName evidence="21">Aspartyl aminopeptidase</fullName>
    </recommendedName>
</protein>
<feature type="region of interest" description="Disordered" evidence="10">
    <location>
        <begin position="14"/>
        <end position="48"/>
    </location>
</feature>
<evidence type="ECO:0000313" key="13">
    <source>
        <dbReference type="EMBL" id="CAK9436655.1"/>
    </source>
</evidence>
<dbReference type="Proteomes" id="UP001497383">
    <property type="component" value="Chromosome 1"/>
</dbReference>
<evidence type="ECO:0000313" key="18">
    <source>
        <dbReference type="EMBL" id="CAK9440878.1"/>
    </source>
</evidence>
<dbReference type="Proteomes" id="UP001497383">
    <property type="component" value="Chromosome 7"/>
</dbReference>
<dbReference type="Proteomes" id="UP001497383">
    <property type="component" value="Chromosome 2"/>
</dbReference>
<evidence type="ECO:0000256" key="5">
    <source>
        <dbReference type="ARBA" id="ARBA00022723"/>
    </source>
</evidence>
<evidence type="ECO:0000256" key="2">
    <source>
        <dbReference type="ARBA" id="ARBA00008290"/>
    </source>
</evidence>
<evidence type="ECO:0000256" key="3">
    <source>
        <dbReference type="ARBA" id="ARBA00022438"/>
    </source>
</evidence>
<evidence type="ECO:0000256" key="6">
    <source>
        <dbReference type="ARBA" id="ARBA00022801"/>
    </source>
</evidence>
<dbReference type="EMBL" id="OZ022408">
    <property type="protein sequence ID" value="CAK9438863.1"/>
    <property type="molecule type" value="Genomic_DNA"/>
</dbReference>
<keyword evidence="20" id="KW-1185">Reference proteome</keyword>
<sequence length="529" mass="57291">MERSIVATEWSIVADDSDSSVEDSGVSTADSIEAEEENGDNDTTAAPAPDDPLASYYEAYADQFLDFINTNPTTYHVVSHFKSLLENNGFKSISQNKAIAELDAGFYYTCNGDQSLVAFVIGGKWSPGKGSCFVASHCDALSVKVNPRGSLKSRVDGYDLIGVAPYSGSLNSNWLNRDLGLAGSVLVQTPQGVQRTLINSAPLPIAVIPSLAPHFGVDTAVYNKQTQAVPVFAHRSDDELVPTEEELGSKFFARHSLRLLRYICALAGVSLSSIVDFDLDLVDVQPSCRGGVNREFIFSGCLDDRLCAFDSIYGLIEYSQQFLLDKDISTSEALNGVYLANNEEVGSLTSTGACGGFLIDTLRSVVAARCRELPVSEAVAQLTTNTVLLSSDVTHALNPNFKEAYLENNFPLPNTGPSIKFDSNAHVLSDSLGKEFLTRIVADLDGVKLQQFHIRNDSRSGGTIGPIMSSSQRGVNGARMIIDVGLPILSMHSIRSIAGYKDVGMGVRFFKQVFCKWRTVAREMDGKRV</sequence>
<reference evidence="11 20" key="1">
    <citation type="submission" date="2024-03" db="EMBL/GenBank/DDBJ databases">
        <authorList>
            <person name="Brejova B."/>
        </authorList>
    </citation>
    <scope>NUCLEOTIDE SEQUENCE [LARGE SCALE GENOMIC DNA]</scope>
    <source>
        <strain evidence="11 20">CBS 14171</strain>
    </source>
</reference>
<evidence type="ECO:0000313" key="14">
    <source>
        <dbReference type="EMBL" id="CAK9437732.1"/>
    </source>
</evidence>
<dbReference type="SUPFAM" id="SSF53187">
    <property type="entry name" value="Zn-dependent exopeptidases"/>
    <property type="match status" value="1"/>
</dbReference>